<dbReference type="GO" id="GO:0032259">
    <property type="term" value="P:methylation"/>
    <property type="evidence" value="ECO:0007669"/>
    <property type="project" value="UniProtKB-KW"/>
</dbReference>
<evidence type="ECO:0000259" key="1">
    <source>
        <dbReference type="Pfam" id="PF08241"/>
    </source>
</evidence>
<dbReference type="GO" id="GO:0008757">
    <property type="term" value="F:S-adenosylmethionine-dependent methyltransferase activity"/>
    <property type="evidence" value="ECO:0007669"/>
    <property type="project" value="InterPro"/>
</dbReference>
<dbReference type="InterPro" id="IPR029063">
    <property type="entry name" value="SAM-dependent_MTases_sf"/>
</dbReference>
<dbReference type="InterPro" id="IPR013216">
    <property type="entry name" value="Methyltransf_11"/>
</dbReference>
<name>A0A9P3ZG74_9BACT</name>
<evidence type="ECO:0000313" key="3">
    <source>
        <dbReference type="Proteomes" id="UP000323119"/>
    </source>
</evidence>
<reference evidence="2 3" key="1">
    <citation type="journal article" date="2019" name="Nat. Med.">
        <title>A library of human gut bacterial isolates paired with longitudinal multiomics data enables mechanistic microbiome research.</title>
        <authorList>
            <person name="Poyet M."/>
            <person name="Groussin M."/>
            <person name="Gibbons S.M."/>
            <person name="Avila-Pacheco J."/>
            <person name="Jiang X."/>
            <person name="Kearney S.M."/>
            <person name="Perrotta A.R."/>
            <person name="Berdy B."/>
            <person name="Zhao S."/>
            <person name="Lieberman T.D."/>
            <person name="Swanson P.K."/>
            <person name="Smith M."/>
            <person name="Roesemann S."/>
            <person name="Alexander J.E."/>
            <person name="Rich S.A."/>
            <person name="Livny J."/>
            <person name="Vlamakis H."/>
            <person name="Clish C."/>
            <person name="Bullock K."/>
            <person name="Deik A."/>
            <person name="Scott J."/>
            <person name="Pierce K.A."/>
            <person name="Xavier R.J."/>
            <person name="Alm E.J."/>
        </authorList>
    </citation>
    <scope>NUCLEOTIDE SEQUENCE [LARGE SCALE GENOMIC DNA]</scope>
    <source>
        <strain evidence="2 3">BIOML-A204</strain>
    </source>
</reference>
<evidence type="ECO:0000313" key="2">
    <source>
        <dbReference type="EMBL" id="KAA2557502.1"/>
    </source>
</evidence>
<keyword evidence="2" id="KW-0489">Methyltransferase</keyword>
<protein>
    <submittedName>
        <fullName evidence="2">Class I SAM-dependent methyltransferase</fullName>
    </submittedName>
</protein>
<proteinExistence type="predicted"/>
<dbReference type="RefSeq" id="WP_149873674.1">
    <property type="nucleotide sequence ID" value="NZ_JADMQE010000016.1"/>
</dbReference>
<dbReference type="Pfam" id="PF08241">
    <property type="entry name" value="Methyltransf_11"/>
    <property type="match status" value="1"/>
</dbReference>
<accession>A0A9P3ZG74</accession>
<feature type="domain" description="Methyltransferase type 11" evidence="1">
    <location>
        <begin position="57"/>
        <end position="103"/>
    </location>
</feature>
<gene>
    <name evidence="2" type="ORF">F2S36_14345</name>
</gene>
<dbReference type="Gene3D" id="3.40.50.150">
    <property type="entry name" value="Vaccinia Virus protein VP39"/>
    <property type="match status" value="1"/>
</dbReference>
<dbReference type="CDD" id="cd02440">
    <property type="entry name" value="AdoMet_MTases"/>
    <property type="match status" value="1"/>
</dbReference>
<dbReference type="Proteomes" id="UP000323119">
    <property type="component" value="Unassembled WGS sequence"/>
</dbReference>
<sequence>MKVSTPKSRQDLHIKRRDRVLEVGPGNRPSFRANVLVEKFLGDDTHRCGGLRIFPHQQLVNAAAEALPFADKEFDYVICNQVLEHSDDPAQFLREVMRVGKAGYIETPSLLGEWLFPKKSHRWVVLNIGDKLFLYDKRRVPGNYANDYGELFLNYLPYQSLPYKLLPFSEGELLHVRYEWKDDIDFLINPTDEYYSKFFLKKWDREMVCTLFPPRGLATELGRTLRAAAHVIGDKLRRSQGRRPLLLEEYKALHPGEFK</sequence>
<keyword evidence="2" id="KW-0808">Transferase</keyword>
<comment type="caution">
    <text evidence="2">The sequence shown here is derived from an EMBL/GenBank/DDBJ whole genome shotgun (WGS) entry which is preliminary data.</text>
</comment>
<organism evidence="2 3">
    <name type="scientific">Alistipes onderdonkii</name>
    <dbReference type="NCBI Taxonomy" id="328813"/>
    <lineage>
        <taxon>Bacteria</taxon>
        <taxon>Pseudomonadati</taxon>
        <taxon>Bacteroidota</taxon>
        <taxon>Bacteroidia</taxon>
        <taxon>Bacteroidales</taxon>
        <taxon>Rikenellaceae</taxon>
        <taxon>Alistipes</taxon>
    </lineage>
</organism>
<dbReference type="SUPFAM" id="SSF53335">
    <property type="entry name" value="S-adenosyl-L-methionine-dependent methyltransferases"/>
    <property type="match status" value="1"/>
</dbReference>
<dbReference type="EMBL" id="VVUY01000019">
    <property type="protein sequence ID" value="KAA2557502.1"/>
    <property type="molecule type" value="Genomic_DNA"/>
</dbReference>
<dbReference type="AlphaFoldDB" id="A0A9P3ZG74"/>